<reference evidence="4" key="2">
    <citation type="journal article" date="2007" name="PLoS Biol.">
        <title>Survey sequencing and comparative analysis of the elephant shark (Callorhinchus milii) genome.</title>
        <authorList>
            <person name="Venkatesh B."/>
            <person name="Kirkness E.F."/>
            <person name="Loh Y.H."/>
            <person name="Halpern A.L."/>
            <person name="Lee A.P."/>
            <person name="Johnson J."/>
            <person name="Dandona N."/>
            <person name="Viswanathan L.D."/>
            <person name="Tay A."/>
            <person name="Venter J.C."/>
            <person name="Strausberg R.L."/>
            <person name="Brenner S."/>
        </authorList>
    </citation>
    <scope>NUCLEOTIDE SEQUENCE [LARGE SCALE GENOMIC DNA]</scope>
</reference>
<dbReference type="InterPro" id="IPR059024">
    <property type="entry name" value="SYNRG_C"/>
</dbReference>
<evidence type="ECO:0000313" key="4">
    <source>
        <dbReference type="Proteomes" id="UP000314986"/>
    </source>
</evidence>
<dbReference type="Gene3D" id="1.20.5.170">
    <property type="match status" value="1"/>
</dbReference>
<dbReference type="InterPro" id="IPR039656">
    <property type="entry name" value="SYNRG"/>
</dbReference>
<reference evidence="4" key="3">
    <citation type="journal article" date="2014" name="Nature">
        <title>Elephant shark genome provides unique insights into gnathostome evolution.</title>
        <authorList>
            <consortium name="International Elephant Shark Genome Sequencing Consortium"/>
            <person name="Venkatesh B."/>
            <person name="Lee A.P."/>
            <person name="Ravi V."/>
            <person name="Maurya A.K."/>
            <person name="Lian M.M."/>
            <person name="Swann J.B."/>
            <person name="Ohta Y."/>
            <person name="Flajnik M.F."/>
            <person name="Sutoh Y."/>
            <person name="Kasahara M."/>
            <person name="Hoon S."/>
            <person name="Gangu V."/>
            <person name="Roy S.W."/>
            <person name="Irimia M."/>
            <person name="Korzh V."/>
            <person name="Kondrychyn I."/>
            <person name="Lim Z.W."/>
            <person name="Tay B.H."/>
            <person name="Tohari S."/>
            <person name="Kong K.W."/>
            <person name="Ho S."/>
            <person name="Lorente-Galdos B."/>
            <person name="Quilez J."/>
            <person name="Marques-Bonet T."/>
            <person name="Raney B.J."/>
            <person name="Ingham P.W."/>
            <person name="Tay A."/>
            <person name="Hillier L.W."/>
            <person name="Minx P."/>
            <person name="Boehm T."/>
            <person name="Wilson R.K."/>
            <person name="Brenner S."/>
            <person name="Warren W.C."/>
        </authorList>
    </citation>
    <scope>NUCLEOTIDE SEQUENCE [LARGE SCALE GENOMIC DNA]</scope>
</reference>
<gene>
    <name evidence="3" type="primary">LOC103182178</name>
</gene>
<reference evidence="3" key="4">
    <citation type="submission" date="2025-08" db="UniProtKB">
        <authorList>
            <consortium name="Ensembl"/>
        </authorList>
    </citation>
    <scope>IDENTIFICATION</scope>
</reference>
<reference evidence="3" key="5">
    <citation type="submission" date="2025-09" db="UniProtKB">
        <authorList>
            <consortium name="Ensembl"/>
        </authorList>
    </citation>
    <scope>IDENTIFICATION</scope>
</reference>
<accession>A0A4W3HQ46</accession>
<dbReference type="PANTHER" id="PTHR15463:SF2">
    <property type="entry name" value="SYNERGIN GAMMA"/>
    <property type="match status" value="1"/>
</dbReference>
<feature type="region of interest" description="Disordered" evidence="1">
    <location>
        <begin position="212"/>
        <end position="260"/>
    </location>
</feature>
<feature type="compositionally biased region" description="Polar residues" evidence="1">
    <location>
        <begin position="242"/>
        <end position="260"/>
    </location>
</feature>
<dbReference type="Ensembl" id="ENSCMIT00000017540.1">
    <property type="protein sequence ID" value="ENSCMIP00000017202.1"/>
    <property type="gene ID" value="ENSCMIG00000008221.1"/>
</dbReference>
<name>A0A4W3HQ46_CALMI</name>
<proteinExistence type="predicted"/>
<evidence type="ECO:0000259" key="2">
    <source>
        <dbReference type="Pfam" id="PF25999"/>
    </source>
</evidence>
<dbReference type="AlphaFoldDB" id="A0A4W3HQ46"/>
<evidence type="ECO:0000256" key="1">
    <source>
        <dbReference type="SAM" id="MobiDB-lite"/>
    </source>
</evidence>
<dbReference type="Pfam" id="PF25999">
    <property type="entry name" value="SYNRG_C"/>
    <property type="match status" value="1"/>
</dbReference>
<protein>
    <submittedName>
        <fullName evidence="3">Synergin gamma-like</fullName>
    </submittedName>
</protein>
<evidence type="ECO:0000313" key="3">
    <source>
        <dbReference type="Ensembl" id="ENSCMIP00000017202.1"/>
    </source>
</evidence>
<organism evidence="3 4">
    <name type="scientific">Callorhinchus milii</name>
    <name type="common">Ghost shark</name>
    <dbReference type="NCBI Taxonomy" id="7868"/>
    <lineage>
        <taxon>Eukaryota</taxon>
        <taxon>Metazoa</taxon>
        <taxon>Chordata</taxon>
        <taxon>Craniata</taxon>
        <taxon>Vertebrata</taxon>
        <taxon>Chondrichthyes</taxon>
        <taxon>Holocephali</taxon>
        <taxon>Chimaeriformes</taxon>
        <taxon>Callorhinchidae</taxon>
        <taxon>Callorhinchus</taxon>
    </lineage>
</organism>
<dbReference type="Proteomes" id="UP000314986">
    <property type="component" value="Unassembled WGS sequence"/>
</dbReference>
<dbReference type="GO" id="GO:0030130">
    <property type="term" value="C:clathrin coat of trans-Golgi network vesicle"/>
    <property type="evidence" value="ECO:0007669"/>
    <property type="project" value="TreeGrafter"/>
</dbReference>
<feature type="domain" description="Synergin gamma C-terminal" evidence="2">
    <location>
        <begin position="36"/>
        <end position="209"/>
    </location>
</feature>
<keyword evidence="4" id="KW-1185">Reference proteome</keyword>
<sequence>MTARAAFDRCGIARQNREQKEVEGRGKGHLRSRIMEAKIRTLQRCLDCINKVIRNANDILCDISQPSVCSEVLLSSQGTAYISGVTEVYRVAKRVEGGIKARGISDEMLQQSLRDIEIAWNNLQAFLSFSPPVLRMLPSESTFDCSGETAMAGSENAQAESCGVCLLSILPGFNGLKHAENLLTYQGGHFHASCANLWLNCVDSNLPALTVSPQTSVDSKPPAVTEPNGTAADSNLLPFTVPPQNRNDPNFKSLPIATSP</sequence>
<dbReference type="PANTHER" id="PTHR15463">
    <property type="entry name" value="AP1 GAMMA SUBUNIT BINDING PROTEIN 1"/>
    <property type="match status" value="1"/>
</dbReference>
<dbReference type="GeneTree" id="ENSGT00390000010789"/>
<reference evidence="4" key="1">
    <citation type="journal article" date="2006" name="Science">
        <title>Ancient noncoding elements conserved in the human genome.</title>
        <authorList>
            <person name="Venkatesh B."/>
            <person name="Kirkness E.F."/>
            <person name="Loh Y.H."/>
            <person name="Halpern A.L."/>
            <person name="Lee A.P."/>
            <person name="Johnson J."/>
            <person name="Dandona N."/>
            <person name="Viswanathan L.D."/>
            <person name="Tay A."/>
            <person name="Venter J.C."/>
            <person name="Strausberg R.L."/>
            <person name="Brenner S."/>
        </authorList>
    </citation>
    <scope>NUCLEOTIDE SEQUENCE [LARGE SCALE GENOMIC DNA]</scope>
</reference>
<dbReference type="OMA" id="DIEIIWN"/>